<reference evidence="2 3" key="1">
    <citation type="journal article" date="2019" name="Commun. Biol.">
        <title>The bagworm genome reveals a unique fibroin gene that provides high tensile strength.</title>
        <authorList>
            <person name="Kono N."/>
            <person name="Nakamura H."/>
            <person name="Ohtoshi R."/>
            <person name="Tomita M."/>
            <person name="Numata K."/>
            <person name="Arakawa K."/>
        </authorList>
    </citation>
    <scope>NUCLEOTIDE SEQUENCE [LARGE SCALE GENOMIC DNA]</scope>
</reference>
<keyword evidence="2" id="KW-0808">Transferase</keyword>
<keyword evidence="2" id="KW-0418">Kinase</keyword>
<feature type="compositionally biased region" description="Pro residues" evidence="1">
    <location>
        <begin position="178"/>
        <end position="188"/>
    </location>
</feature>
<dbReference type="AlphaFoldDB" id="A0A4C1XJC3"/>
<dbReference type="OrthoDB" id="6282239at2759"/>
<feature type="compositionally biased region" description="Basic and acidic residues" evidence="1">
    <location>
        <begin position="133"/>
        <end position="143"/>
    </location>
</feature>
<feature type="compositionally biased region" description="Polar residues" evidence="1">
    <location>
        <begin position="255"/>
        <end position="269"/>
    </location>
</feature>
<dbReference type="STRING" id="151549.A0A4C1XJC3"/>
<protein>
    <submittedName>
        <fullName evidence="2">MAP kinase-activating death domain protein</fullName>
    </submittedName>
</protein>
<evidence type="ECO:0000313" key="3">
    <source>
        <dbReference type="Proteomes" id="UP000299102"/>
    </source>
</evidence>
<organism evidence="2 3">
    <name type="scientific">Eumeta variegata</name>
    <name type="common">Bagworm moth</name>
    <name type="synonym">Eumeta japonica</name>
    <dbReference type="NCBI Taxonomy" id="151549"/>
    <lineage>
        <taxon>Eukaryota</taxon>
        <taxon>Metazoa</taxon>
        <taxon>Ecdysozoa</taxon>
        <taxon>Arthropoda</taxon>
        <taxon>Hexapoda</taxon>
        <taxon>Insecta</taxon>
        <taxon>Pterygota</taxon>
        <taxon>Neoptera</taxon>
        <taxon>Endopterygota</taxon>
        <taxon>Lepidoptera</taxon>
        <taxon>Glossata</taxon>
        <taxon>Ditrysia</taxon>
        <taxon>Tineoidea</taxon>
        <taxon>Psychidae</taxon>
        <taxon>Oiketicinae</taxon>
        <taxon>Eumeta</taxon>
    </lineage>
</organism>
<name>A0A4C1XJC3_EUMVA</name>
<evidence type="ECO:0000313" key="2">
    <source>
        <dbReference type="EMBL" id="GBP63220.1"/>
    </source>
</evidence>
<gene>
    <name evidence="2" type="primary">Rab3-GEF</name>
    <name evidence="2" type="ORF">EVAR_89487_1</name>
</gene>
<feature type="compositionally biased region" description="Polar residues" evidence="1">
    <location>
        <begin position="223"/>
        <end position="247"/>
    </location>
</feature>
<keyword evidence="3" id="KW-1185">Reference proteome</keyword>
<sequence length="294" mass="30726">MSSLCFQADQICYAVLCVFSYFAAGQEQKKQILEQAAKVPPVSAEKPDETPPVVASSKLASPGDVHAAPTKSTTEPIRKKSPIKTEVYSRVGEAKGMFTKEEPATPTQIQAGSGSGSSRSPAERAESLPARVGLERSRSELTRGESLGGPPRRPPPPSPAAAAAAKQRLVRAQSQAVPPRPVDPPLIPPRAGMAASSSSVASAGSCGANARPAGPPPALPPRQSTVAADVSSTPRPQMQRSMGQSPTRRPPPATRQGSVSGPFTATNPFTAPRHAEFVIPQRTTTRRPSTPNTH</sequence>
<proteinExistence type="predicted"/>
<dbReference type="EMBL" id="BGZK01000863">
    <property type="protein sequence ID" value="GBP63220.1"/>
    <property type="molecule type" value="Genomic_DNA"/>
</dbReference>
<dbReference type="Proteomes" id="UP000299102">
    <property type="component" value="Unassembled WGS sequence"/>
</dbReference>
<evidence type="ECO:0000256" key="1">
    <source>
        <dbReference type="SAM" id="MobiDB-lite"/>
    </source>
</evidence>
<feature type="region of interest" description="Disordered" evidence="1">
    <location>
        <begin position="37"/>
        <end position="294"/>
    </location>
</feature>
<feature type="compositionally biased region" description="Low complexity" evidence="1">
    <location>
        <begin position="189"/>
        <end position="212"/>
    </location>
</feature>
<accession>A0A4C1XJC3</accession>
<feature type="compositionally biased region" description="Low complexity" evidence="1">
    <location>
        <begin position="280"/>
        <end position="294"/>
    </location>
</feature>
<comment type="caution">
    <text evidence="2">The sequence shown here is derived from an EMBL/GenBank/DDBJ whole genome shotgun (WGS) entry which is preliminary data.</text>
</comment>
<dbReference type="GO" id="GO:0016301">
    <property type="term" value="F:kinase activity"/>
    <property type="evidence" value="ECO:0007669"/>
    <property type="project" value="UniProtKB-KW"/>
</dbReference>